<dbReference type="EMBL" id="JAVIZX010000001">
    <property type="protein sequence ID" value="MDR6213429.1"/>
    <property type="molecule type" value="Genomic_DNA"/>
</dbReference>
<reference evidence="1 2" key="1">
    <citation type="submission" date="2023-08" db="EMBL/GenBank/DDBJ databases">
        <title>Functional and genomic diversity of the sorghum phyllosphere microbiome.</title>
        <authorList>
            <person name="Shade A."/>
        </authorList>
    </citation>
    <scope>NUCLEOTIDE SEQUENCE [LARGE SCALE GENOMIC DNA]</scope>
    <source>
        <strain evidence="1 2">SORGH_AS_0335</strain>
    </source>
</reference>
<organism evidence="1 2">
    <name type="scientific">Paracidovorax wautersii</name>
    <dbReference type="NCBI Taxonomy" id="1177982"/>
    <lineage>
        <taxon>Bacteria</taxon>
        <taxon>Pseudomonadati</taxon>
        <taxon>Pseudomonadota</taxon>
        <taxon>Betaproteobacteria</taxon>
        <taxon>Burkholderiales</taxon>
        <taxon>Comamonadaceae</taxon>
        <taxon>Paracidovorax</taxon>
    </lineage>
</organism>
<dbReference type="RefSeq" id="WP_309826923.1">
    <property type="nucleotide sequence ID" value="NZ_JAVIZX010000001.1"/>
</dbReference>
<comment type="caution">
    <text evidence="1">The sequence shown here is derived from an EMBL/GenBank/DDBJ whole genome shotgun (WGS) entry which is preliminary data.</text>
</comment>
<name>A0ABU1IAV2_9BURK</name>
<evidence type="ECO:0000313" key="1">
    <source>
        <dbReference type="EMBL" id="MDR6213429.1"/>
    </source>
</evidence>
<sequence>MKQYNGAPRMSIFERFSFQREKQMAAGVAEHLIRSLPPKTVSDRIHTLSANRITRVLEQAFGKLNQEVEVGRGFWGRAVLANNFRWALKDAGYPKQFIDIAVEGLIVESSRRKPDQL</sequence>
<gene>
    <name evidence="1" type="ORF">QE399_001118</name>
</gene>
<accession>A0ABU1IAV2</accession>
<protein>
    <submittedName>
        <fullName evidence="1">Uncharacterized protein</fullName>
    </submittedName>
</protein>
<proteinExistence type="predicted"/>
<dbReference type="Proteomes" id="UP001267710">
    <property type="component" value="Unassembled WGS sequence"/>
</dbReference>
<keyword evidence="2" id="KW-1185">Reference proteome</keyword>
<evidence type="ECO:0000313" key="2">
    <source>
        <dbReference type="Proteomes" id="UP001267710"/>
    </source>
</evidence>